<evidence type="ECO:0000256" key="1">
    <source>
        <dbReference type="SAM" id="MobiDB-lite"/>
    </source>
</evidence>
<dbReference type="SUPFAM" id="SSF53474">
    <property type="entry name" value="alpha/beta-Hydrolases"/>
    <property type="match status" value="1"/>
</dbReference>
<dbReference type="EMBL" id="JARRAG010000002">
    <property type="protein sequence ID" value="MDG3004096.1"/>
    <property type="molecule type" value="Genomic_DNA"/>
</dbReference>
<protein>
    <submittedName>
        <fullName evidence="2">Alpha/beta hydrolase</fullName>
    </submittedName>
</protein>
<evidence type="ECO:0000313" key="3">
    <source>
        <dbReference type="Proteomes" id="UP001216907"/>
    </source>
</evidence>
<dbReference type="RefSeq" id="WP_277860458.1">
    <property type="nucleotide sequence ID" value="NZ_JARRAG010000002.1"/>
</dbReference>
<dbReference type="Gene3D" id="3.40.50.1820">
    <property type="entry name" value="alpha/beta hydrolase"/>
    <property type="match status" value="1"/>
</dbReference>
<organism evidence="2 3">
    <name type="scientific">Paludisphaera mucosa</name>
    <dbReference type="NCBI Taxonomy" id="3030827"/>
    <lineage>
        <taxon>Bacteria</taxon>
        <taxon>Pseudomonadati</taxon>
        <taxon>Planctomycetota</taxon>
        <taxon>Planctomycetia</taxon>
        <taxon>Isosphaerales</taxon>
        <taxon>Isosphaeraceae</taxon>
        <taxon>Paludisphaera</taxon>
    </lineage>
</organism>
<dbReference type="InterPro" id="IPR010297">
    <property type="entry name" value="DUF900_hydrolase"/>
</dbReference>
<sequence length="553" mass="59469">MRRRRFGPGPILVGMVALLGSSSFGQLSLAPPPRATLLRLTLTPNGSQDPPGDRLTASILLYPGIERVDLQVHAVAETPPAPPGTPPTPPNYLKARGEAFRGPEGRFRIASSSARPGGGGIVETSIVVPHAAIDVGPDVGSMRYTLMGRIGEDEVFFASTRWILPPGRRPATGPVVLDLPSPVAPGKTMPSPGGEAKTFPGAQAPAAPTRVVPHESPFVELHKRSVLFATNRRVRAEAGPPSARFGDELGATLRYGSCLVNIPLESHQRGRLELPGRFSRPDPALYFLIDATNMLDERGFRDIMRGGDTRGDALVYVHGFNTPFDFAVVRLAQIVQDLKFAGIPMVFSWPSLGSAWDYGQDQANAEWSVKDLTTVLKQVVDERASRPAASRGKVHVIAHSLGNRVTLRALAALDAQLPAGSSPFGEIVLAAPDVSVDEFTRLLPAARRRSERVSLYFNPNDNALLASEIRHPGEPRAGRAGLFLDGLDSIDASRADTSLLGHGYWAEVRPLLADLQILINLGWPPDRRVPTPLEAITGAHPYWAFPAETAFGP</sequence>
<dbReference type="GO" id="GO:0016787">
    <property type="term" value="F:hydrolase activity"/>
    <property type="evidence" value="ECO:0007669"/>
    <property type="project" value="UniProtKB-KW"/>
</dbReference>
<keyword evidence="3" id="KW-1185">Reference proteome</keyword>
<name>A0ABT6F943_9BACT</name>
<dbReference type="Pfam" id="PF05990">
    <property type="entry name" value="DUF900"/>
    <property type="match status" value="1"/>
</dbReference>
<gene>
    <name evidence="2" type="ORF">PZE19_09950</name>
</gene>
<evidence type="ECO:0000313" key="2">
    <source>
        <dbReference type="EMBL" id="MDG3004096.1"/>
    </source>
</evidence>
<proteinExistence type="predicted"/>
<feature type="region of interest" description="Disordered" evidence="1">
    <location>
        <begin position="186"/>
        <end position="208"/>
    </location>
</feature>
<dbReference type="PANTHER" id="PTHR36513">
    <property type="entry name" value="ABC TRANSMEMBRANE TYPE-1 DOMAIN-CONTAINING PROTEIN"/>
    <property type="match status" value="1"/>
</dbReference>
<reference evidence="2 3" key="1">
    <citation type="submission" date="2023-03" db="EMBL/GenBank/DDBJ databases">
        <title>Paludisphaera mucosa sp. nov. a novel planctomycete from northern fen.</title>
        <authorList>
            <person name="Ivanova A."/>
        </authorList>
    </citation>
    <scope>NUCLEOTIDE SEQUENCE [LARGE SCALE GENOMIC DNA]</scope>
    <source>
        <strain evidence="2 3">Pla2</strain>
    </source>
</reference>
<dbReference type="PANTHER" id="PTHR36513:SF1">
    <property type="entry name" value="TRANSMEMBRANE PROTEIN"/>
    <property type="match status" value="1"/>
</dbReference>
<comment type="caution">
    <text evidence="2">The sequence shown here is derived from an EMBL/GenBank/DDBJ whole genome shotgun (WGS) entry which is preliminary data.</text>
</comment>
<accession>A0ABT6F943</accession>
<dbReference type="Proteomes" id="UP001216907">
    <property type="component" value="Unassembled WGS sequence"/>
</dbReference>
<keyword evidence="2" id="KW-0378">Hydrolase</keyword>
<dbReference type="InterPro" id="IPR029058">
    <property type="entry name" value="AB_hydrolase_fold"/>
</dbReference>